<dbReference type="EMBL" id="SRLO01000700">
    <property type="protein sequence ID" value="TNN48356.1"/>
    <property type="molecule type" value="Genomic_DNA"/>
</dbReference>
<protein>
    <submittedName>
        <fullName evidence="2">Uncharacterized protein</fullName>
    </submittedName>
</protein>
<organism evidence="2 3">
    <name type="scientific">Liparis tanakae</name>
    <name type="common">Tanaka's snailfish</name>
    <dbReference type="NCBI Taxonomy" id="230148"/>
    <lineage>
        <taxon>Eukaryota</taxon>
        <taxon>Metazoa</taxon>
        <taxon>Chordata</taxon>
        <taxon>Craniata</taxon>
        <taxon>Vertebrata</taxon>
        <taxon>Euteleostomi</taxon>
        <taxon>Actinopterygii</taxon>
        <taxon>Neopterygii</taxon>
        <taxon>Teleostei</taxon>
        <taxon>Neoteleostei</taxon>
        <taxon>Acanthomorphata</taxon>
        <taxon>Eupercaria</taxon>
        <taxon>Perciformes</taxon>
        <taxon>Cottioidei</taxon>
        <taxon>Cottales</taxon>
        <taxon>Liparidae</taxon>
        <taxon>Liparis</taxon>
    </lineage>
</organism>
<proteinExistence type="predicted"/>
<evidence type="ECO:0000256" key="1">
    <source>
        <dbReference type="SAM" id="MobiDB-lite"/>
    </source>
</evidence>
<reference evidence="2 3" key="1">
    <citation type="submission" date="2019-03" db="EMBL/GenBank/DDBJ databases">
        <title>First draft genome of Liparis tanakae, snailfish: a comprehensive survey of snailfish specific genes.</title>
        <authorList>
            <person name="Kim W."/>
            <person name="Song I."/>
            <person name="Jeong J.-H."/>
            <person name="Kim D."/>
            <person name="Kim S."/>
            <person name="Ryu S."/>
            <person name="Song J.Y."/>
            <person name="Lee S.K."/>
        </authorList>
    </citation>
    <scope>NUCLEOTIDE SEQUENCE [LARGE SCALE GENOMIC DNA]</scope>
    <source>
        <tissue evidence="2">Muscle</tissue>
    </source>
</reference>
<name>A0A4Z2G459_9TELE</name>
<gene>
    <name evidence="2" type="ORF">EYF80_041435</name>
</gene>
<keyword evidence="3" id="KW-1185">Reference proteome</keyword>
<evidence type="ECO:0000313" key="2">
    <source>
        <dbReference type="EMBL" id="TNN48356.1"/>
    </source>
</evidence>
<comment type="caution">
    <text evidence="2">The sequence shown here is derived from an EMBL/GenBank/DDBJ whole genome shotgun (WGS) entry which is preliminary data.</text>
</comment>
<evidence type="ECO:0000313" key="3">
    <source>
        <dbReference type="Proteomes" id="UP000314294"/>
    </source>
</evidence>
<dbReference type="Proteomes" id="UP000314294">
    <property type="component" value="Unassembled WGS sequence"/>
</dbReference>
<dbReference type="AlphaFoldDB" id="A0A4Z2G459"/>
<feature type="compositionally biased region" description="Basic and acidic residues" evidence="1">
    <location>
        <begin position="160"/>
        <end position="169"/>
    </location>
</feature>
<accession>A0A4Z2G459</accession>
<feature type="compositionally biased region" description="Basic residues" evidence="1">
    <location>
        <begin position="146"/>
        <end position="157"/>
    </location>
</feature>
<feature type="region of interest" description="Disordered" evidence="1">
    <location>
        <begin position="146"/>
        <end position="169"/>
    </location>
</feature>
<sequence length="169" mass="19191">MGLLGSFVLMRKTSSESQREDDVYYRRVHYGRELPDASVRGLPGVLAVDGVLFEQQVDLVIFWVVALWNLMNAHKPGICNKEGHTFEVKYINLYLLRCLLAGRQETPADSLSISFDSINRKTPPQGALFIHATMFTESTQRTSWRFKRATQKSRRAKAQGAKEKQAAKT</sequence>